<accession>A0A8H7TEM7</accession>
<gene>
    <name evidence="1" type="ORF">IFR04_006686</name>
</gene>
<dbReference type="Proteomes" id="UP000664132">
    <property type="component" value="Unassembled WGS sequence"/>
</dbReference>
<dbReference type="EMBL" id="JAFJYH010000089">
    <property type="protein sequence ID" value="KAG4420210.1"/>
    <property type="molecule type" value="Genomic_DNA"/>
</dbReference>
<dbReference type="OrthoDB" id="10459543at2759"/>
<evidence type="ECO:0000313" key="1">
    <source>
        <dbReference type="EMBL" id="KAG4420210.1"/>
    </source>
</evidence>
<reference evidence="1" key="1">
    <citation type="submission" date="2021-02" db="EMBL/GenBank/DDBJ databases">
        <title>Genome sequence Cadophora malorum strain M34.</title>
        <authorList>
            <person name="Stefanovic E."/>
            <person name="Vu D."/>
            <person name="Scully C."/>
            <person name="Dijksterhuis J."/>
            <person name="Roader J."/>
            <person name="Houbraken J."/>
        </authorList>
    </citation>
    <scope>NUCLEOTIDE SEQUENCE</scope>
    <source>
        <strain evidence="1">M34</strain>
    </source>
</reference>
<evidence type="ECO:0000313" key="2">
    <source>
        <dbReference type="Proteomes" id="UP000664132"/>
    </source>
</evidence>
<dbReference type="AlphaFoldDB" id="A0A8H7TEM7"/>
<comment type="caution">
    <text evidence="1">The sequence shown here is derived from an EMBL/GenBank/DDBJ whole genome shotgun (WGS) entry which is preliminary data.</text>
</comment>
<organism evidence="1 2">
    <name type="scientific">Cadophora malorum</name>
    <dbReference type="NCBI Taxonomy" id="108018"/>
    <lineage>
        <taxon>Eukaryota</taxon>
        <taxon>Fungi</taxon>
        <taxon>Dikarya</taxon>
        <taxon>Ascomycota</taxon>
        <taxon>Pezizomycotina</taxon>
        <taxon>Leotiomycetes</taxon>
        <taxon>Helotiales</taxon>
        <taxon>Ploettnerulaceae</taxon>
        <taxon>Cadophora</taxon>
    </lineage>
</organism>
<keyword evidence="2" id="KW-1185">Reference proteome</keyword>
<sequence>MRLDITTLSTVTKRLQELRKDMVKPQATRKRKRKDFLGLKSPRFQAIKSKKALHRRRGIWHRATGRCLAEREDNDRQSLRGLPNDESVSKATYFYRSIRRTASFDTAPKRPEECLWGLVQSRLQRCERLTVPARRRLMTWTWKGAGKVTHTEERPVSPGGTEYDH</sequence>
<proteinExistence type="predicted"/>
<name>A0A8H7TEM7_9HELO</name>
<protein>
    <submittedName>
        <fullName evidence="1">Uncharacterized protein</fullName>
    </submittedName>
</protein>